<keyword evidence="3" id="KW-0808">Transferase</keyword>
<proteinExistence type="predicted"/>
<dbReference type="EMBL" id="BMFL01000008">
    <property type="protein sequence ID" value="GGE97888.1"/>
    <property type="molecule type" value="Genomic_DNA"/>
</dbReference>
<dbReference type="RefSeq" id="WP_072931787.1">
    <property type="nucleotide sequence ID" value="NZ_BMFL01000008.1"/>
</dbReference>
<dbReference type="GO" id="GO:0016301">
    <property type="term" value="F:kinase activity"/>
    <property type="evidence" value="ECO:0007669"/>
    <property type="project" value="UniProtKB-KW"/>
</dbReference>
<reference evidence="5" key="4">
    <citation type="journal article" date="2019" name="Int. J. Syst. Evol. Microbiol.">
        <title>The Global Catalogue of Microorganisms (GCM) 10K type strain sequencing project: providing services to taxonomists for standard genome sequencing and annotation.</title>
        <authorList>
            <consortium name="The Broad Institute Genomics Platform"/>
            <consortium name="The Broad Institute Genome Sequencing Center for Infectious Disease"/>
            <person name="Wu L."/>
            <person name="Ma J."/>
        </authorList>
    </citation>
    <scope>NUCLEOTIDE SEQUENCE [LARGE SCALE GENOMIC DNA]</scope>
    <source>
        <strain evidence="5">CGMCC 1.12707</strain>
    </source>
</reference>
<reference evidence="2" key="5">
    <citation type="submission" date="2024-05" db="EMBL/GenBank/DDBJ databases">
        <authorList>
            <person name="Sun Q."/>
            <person name="Zhou Y."/>
        </authorList>
    </citation>
    <scope>NUCLEOTIDE SEQUENCE</scope>
    <source>
        <strain evidence="2">CGMCC 1.12707</strain>
    </source>
</reference>
<dbReference type="EMBL" id="FRBH01000006">
    <property type="protein sequence ID" value="SHL15328.1"/>
    <property type="molecule type" value="Genomic_DNA"/>
</dbReference>
<dbReference type="Proteomes" id="UP000650994">
    <property type="component" value="Unassembled WGS sequence"/>
</dbReference>
<dbReference type="AlphaFoldDB" id="A0A1M6YAT5"/>
<dbReference type="InterPro" id="IPR000595">
    <property type="entry name" value="cNMP-bd_dom"/>
</dbReference>
<organism evidence="3 4">
    <name type="scientific">Chishuiella changwenlii</name>
    <dbReference type="NCBI Taxonomy" id="1434701"/>
    <lineage>
        <taxon>Bacteria</taxon>
        <taxon>Pseudomonadati</taxon>
        <taxon>Bacteroidota</taxon>
        <taxon>Flavobacteriia</taxon>
        <taxon>Flavobacteriales</taxon>
        <taxon>Weeksellaceae</taxon>
        <taxon>Chishuiella</taxon>
    </lineage>
</organism>
<dbReference type="SUPFAM" id="SSF51206">
    <property type="entry name" value="cAMP-binding domain-like"/>
    <property type="match status" value="1"/>
</dbReference>
<accession>A0A1M6YAT5</accession>
<gene>
    <name evidence="2" type="ORF">GCM10010984_14310</name>
    <name evidence="3" type="ORF">SAMN05443634_106167</name>
</gene>
<dbReference type="Proteomes" id="UP000184120">
    <property type="component" value="Unassembled WGS sequence"/>
</dbReference>
<evidence type="ECO:0000313" key="4">
    <source>
        <dbReference type="Proteomes" id="UP000184120"/>
    </source>
</evidence>
<dbReference type="OrthoDB" id="758145at2"/>
<evidence type="ECO:0000313" key="3">
    <source>
        <dbReference type="EMBL" id="SHL15328.1"/>
    </source>
</evidence>
<dbReference type="InterPro" id="IPR018490">
    <property type="entry name" value="cNMP-bd_dom_sf"/>
</dbReference>
<keyword evidence="5" id="KW-1185">Reference proteome</keyword>
<dbReference type="Gene3D" id="2.60.120.10">
    <property type="entry name" value="Jelly Rolls"/>
    <property type="match status" value="1"/>
</dbReference>
<feature type="domain" description="Cyclic nucleotide-binding" evidence="1">
    <location>
        <begin position="8"/>
        <end position="111"/>
    </location>
</feature>
<keyword evidence="3" id="KW-0418">Kinase</keyword>
<dbReference type="Pfam" id="PF00027">
    <property type="entry name" value="cNMP_binding"/>
    <property type="match status" value="1"/>
</dbReference>
<dbReference type="InterPro" id="IPR014710">
    <property type="entry name" value="RmlC-like_jellyroll"/>
</dbReference>
<dbReference type="STRING" id="1434701.SAMN05443634_106167"/>
<reference evidence="3" key="2">
    <citation type="submission" date="2016-11" db="EMBL/GenBank/DDBJ databases">
        <authorList>
            <person name="Jaros S."/>
            <person name="Januszkiewicz K."/>
            <person name="Wedrychowicz H."/>
        </authorList>
    </citation>
    <scope>NUCLEOTIDE SEQUENCE [LARGE SCALE GENOMIC DNA]</scope>
    <source>
        <strain evidence="3">DSM 27989</strain>
    </source>
</reference>
<sequence>MIGDFFRQFNLFSEEEVDQLTRLFERKTINKNELFLKEGEKCKEIAFLESGIFRTYYISEDGKDVTYCFRFPNDLLASYSSFISNEPSVENIQAISDASVLIIRKKDLEEFGKDNLNWIKFLKIIAEQEYIGLEKRFFELQRDNASQRYATLTEKHPNYIQDIPLYHLASYLGITQRHLSRIRNNVSF</sequence>
<name>A0A1M6YAT5_9FLAO</name>
<reference evidence="4" key="3">
    <citation type="submission" date="2016-11" db="EMBL/GenBank/DDBJ databases">
        <authorList>
            <person name="Varghese N."/>
            <person name="Submissions S."/>
        </authorList>
    </citation>
    <scope>NUCLEOTIDE SEQUENCE [LARGE SCALE GENOMIC DNA]</scope>
    <source>
        <strain evidence="4">DSM 27989</strain>
    </source>
</reference>
<dbReference type="CDD" id="cd00038">
    <property type="entry name" value="CAP_ED"/>
    <property type="match status" value="1"/>
</dbReference>
<reference evidence="2" key="1">
    <citation type="journal article" date="2014" name="Int. J. Syst. Evol. Microbiol.">
        <title>Complete genome of a new Firmicutes species belonging to the dominant human colonic microbiota ('Ruminococcus bicirculans') reveals two chromosomes and a selective capacity to utilize plant glucans.</title>
        <authorList>
            <consortium name="NISC Comparative Sequencing Program"/>
            <person name="Wegmann U."/>
            <person name="Louis P."/>
            <person name="Goesmann A."/>
            <person name="Henrissat B."/>
            <person name="Duncan S.H."/>
            <person name="Flint H.J."/>
        </authorList>
    </citation>
    <scope>NUCLEOTIDE SEQUENCE</scope>
    <source>
        <strain evidence="2">CGMCC 1.12707</strain>
    </source>
</reference>
<dbReference type="PROSITE" id="PS50042">
    <property type="entry name" value="CNMP_BINDING_3"/>
    <property type="match status" value="1"/>
</dbReference>
<evidence type="ECO:0000259" key="1">
    <source>
        <dbReference type="PROSITE" id="PS50042"/>
    </source>
</evidence>
<protein>
    <submittedName>
        <fullName evidence="3">cAMP-binding domain of CRP or a regulatory subunit of cAMP-dependent protein kinases</fullName>
    </submittedName>
    <submittedName>
        <fullName evidence="2">cAMP-binding protein</fullName>
    </submittedName>
</protein>
<evidence type="ECO:0000313" key="5">
    <source>
        <dbReference type="Proteomes" id="UP000650994"/>
    </source>
</evidence>
<evidence type="ECO:0000313" key="2">
    <source>
        <dbReference type="EMBL" id="GGE97888.1"/>
    </source>
</evidence>